<feature type="transmembrane region" description="Helical" evidence="2">
    <location>
        <begin position="6"/>
        <end position="26"/>
    </location>
</feature>
<dbReference type="InterPro" id="IPR004151">
    <property type="entry name" value="7TM_GPCR_serpentine_rcpt_Sre"/>
</dbReference>
<dbReference type="GO" id="GO:0007606">
    <property type="term" value="P:sensory perception of chemical stimulus"/>
    <property type="evidence" value="ECO:0007669"/>
    <property type="project" value="InterPro"/>
</dbReference>
<protein>
    <submittedName>
        <fullName evidence="4">ABC transporter permease</fullName>
    </submittedName>
</protein>
<keyword evidence="2" id="KW-0812">Transmembrane</keyword>
<sequence>LLGADKVIITALVICAVTSTTHVTLFRRERRRLADFIVGPQTSRYLSTRFQIIENLRVLKIVMFACVIISVWVLLPSMLMVMVFYYFLPTTLTGQKLVAFVELFFSSFVAILLVGSAALLKRYTKRAHHHDRFQHENRLHYENQDFRLVTEKHFSHLKFAWG</sequence>
<keyword evidence="2" id="KW-1133">Transmembrane helix</keyword>
<dbReference type="Proteomes" id="UP000025227">
    <property type="component" value="Unplaced"/>
</dbReference>
<accession>A0A7I5E6S6</accession>
<dbReference type="AlphaFoldDB" id="A0A7I5E6S6"/>
<evidence type="ECO:0000313" key="4">
    <source>
        <dbReference type="WBParaSite" id="HCON_00034745-00001"/>
    </source>
</evidence>
<dbReference type="Pfam" id="PF03125">
    <property type="entry name" value="Sre"/>
    <property type="match status" value="1"/>
</dbReference>
<dbReference type="GO" id="GO:0016020">
    <property type="term" value="C:membrane"/>
    <property type="evidence" value="ECO:0007669"/>
    <property type="project" value="InterPro"/>
</dbReference>
<feature type="transmembrane region" description="Helical" evidence="2">
    <location>
        <begin position="99"/>
        <end position="120"/>
    </location>
</feature>
<dbReference type="WBParaSite" id="HCON_00034745-00001">
    <property type="protein sequence ID" value="HCON_00034745-00001"/>
    <property type="gene ID" value="HCON_00034745"/>
</dbReference>
<name>A0A7I5E6S6_HAECO</name>
<proteinExistence type="inferred from homology"/>
<keyword evidence="2" id="KW-0472">Membrane</keyword>
<reference evidence="4" key="1">
    <citation type="submission" date="2020-12" db="UniProtKB">
        <authorList>
            <consortium name="WormBaseParasite"/>
        </authorList>
    </citation>
    <scope>IDENTIFICATION</scope>
    <source>
        <strain evidence="4">MHco3</strain>
    </source>
</reference>
<evidence type="ECO:0000256" key="2">
    <source>
        <dbReference type="SAM" id="Phobius"/>
    </source>
</evidence>
<organism evidence="3 4">
    <name type="scientific">Haemonchus contortus</name>
    <name type="common">Barber pole worm</name>
    <dbReference type="NCBI Taxonomy" id="6289"/>
    <lineage>
        <taxon>Eukaryota</taxon>
        <taxon>Metazoa</taxon>
        <taxon>Ecdysozoa</taxon>
        <taxon>Nematoda</taxon>
        <taxon>Chromadorea</taxon>
        <taxon>Rhabditida</taxon>
        <taxon>Rhabditina</taxon>
        <taxon>Rhabditomorpha</taxon>
        <taxon>Strongyloidea</taxon>
        <taxon>Trichostrongylidae</taxon>
        <taxon>Haemonchus</taxon>
    </lineage>
</organism>
<evidence type="ECO:0000256" key="1">
    <source>
        <dbReference type="ARBA" id="ARBA00006803"/>
    </source>
</evidence>
<keyword evidence="3" id="KW-1185">Reference proteome</keyword>
<evidence type="ECO:0000313" key="3">
    <source>
        <dbReference type="Proteomes" id="UP000025227"/>
    </source>
</evidence>
<feature type="transmembrane region" description="Helical" evidence="2">
    <location>
        <begin position="61"/>
        <end position="87"/>
    </location>
</feature>
<comment type="similarity">
    <text evidence="1">Belongs to the nematode receptor-like protein sre family.</text>
</comment>
<dbReference type="OrthoDB" id="5874078at2759"/>